<keyword evidence="8 9" id="KW-0472">Membrane</keyword>
<dbReference type="Pfam" id="PF05425">
    <property type="entry name" value="CopD"/>
    <property type="match status" value="1"/>
</dbReference>
<feature type="transmembrane region" description="Helical" evidence="9">
    <location>
        <begin position="149"/>
        <end position="169"/>
    </location>
</feature>
<dbReference type="Proteomes" id="UP000587527">
    <property type="component" value="Unassembled WGS sequence"/>
</dbReference>
<keyword evidence="3 9" id="KW-0812">Transmembrane</keyword>
<dbReference type="RefSeq" id="WP_312875246.1">
    <property type="nucleotide sequence ID" value="NZ_JACHMN010000002.1"/>
</dbReference>
<dbReference type="InterPro" id="IPR032694">
    <property type="entry name" value="CopC/D"/>
</dbReference>
<dbReference type="InterPro" id="IPR008457">
    <property type="entry name" value="Cu-R_CopD_dom"/>
</dbReference>
<dbReference type="AlphaFoldDB" id="A0A841BT74"/>
<organism evidence="13 14">
    <name type="scientific">Allocatelliglobosispora scoriae</name>
    <dbReference type="NCBI Taxonomy" id="643052"/>
    <lineage>
        <taxon>Bacteria</taxon>
        <taxon>Bacillati</taxon>
        <taxon>Actinomycetota</taxon>
        <taxon>Actinomycetes</taxon>
        <taxon>Micromonosporales</taxon>
        <taxon>Micromonosporaceae</taxon>
        <taxon>Allocatelliglobosispora</taxon>
    </lineage>
</organism>
<evidence type="ECO:0000256" key="5">
    <source>
        <dbReference type="ARBA" id="ARBA00022729"/>
    </source>
</evidence>
<comment type="caution">
    <text evidence="13">The sequence shown here is derived from an EMBL/GenBank/DDBJ whole genome shotgun (WGS) entry which is preliminary data.</text>
</comment>
<evidence type="ECO:0000256" key="10">
    <source>
        <dbReference type="SAM" id="SignalP"/>
    </source>
</evidence>
<keyword evidence="2" id="KW-1003">Cell membrane</keyword>
<keyword evidence="6 9" id="KW-1133">Transmembrane helix</keyword>
<feature type="transmembrane region" description="Helical" evidence="9">
    <location>
        <begin position="401"/>
        <end position="420"/>
    </location>
</feature>
<dbReference type="InterPro" id="IPR014756">
    <property type="entry name" value="Ig_E-set"/>
</dbReference>
<feature type="transmembrane region" description="Helical" evidence="9">
    <location>
        <begin position="181"/>
        <end position="204"/>
    </location>
</feature>
<evidence type="ECO:0000256" key="4">
    <source>
        <dbReference type="ARBA" id="ARBA00022723"/>
    </source>
</evidence>
<dbReference type="PANTHER" id="PTHR34820">
    <property type="entry name" value="INNER MEMBRANE PROTEIN YEBZ"/>
    <property type="match status" value="1"/>
</dbReference>
<dbReference type="InterPro" id="IPR007348">
    <property type="entry name" value="CopC_dom"/>
</dbReference>
<feature type="domain" description="Copper resistance protein D" evidence="12">
    <location>
        <begin position="325"/>
        <end position="419"/>
    </location>
</feature>
<feature type="transmembrane region" description="Helical" evidence="9">
    <location>
        <begin position="363"/>
        <end position="389"/>
    </location>
</feature>
<comment type="subcellular location">
    <subcellularLocation>
        <location evidence="1">Cell membrane</location>
        <topology evidence="1">Multi-pass membrane protein</topology>
    </subcellularLocation>
</comment>
<dbReference type="SUPFAM" id="SSF81296">
    <property type="entry name" value="E set domains"/>
    <property type="match status" value="1"/>
</dbReference>
<evidence type="ECO:0000256" key="2">
    <source>
        <dbReference type="ARBA" id="ARBA00022475"/>
    </source>
</evidence>
<feature type="domain" description="CopC" evidence="11">
    <location>
        <begin position="26"/>
        <end position="119"/>
    </location>
</feature>
<keyword evidence="4" id="KW-0479">Metal-binding</keyword>
<dbReference type="GO" id="GO:0046688">
    <property type="term" value="P:response to copper ion"/>
    <property type="evidence" value="ECO:0007669"/>
    <property type="project" value="InterPro"/>
</dbReference>
<evidence type="ECO:0000313" key="14">
    <source>
        <dbReference type="Proteomes" id="UP000587527"/>
    </source>
</evidence>
<sequence>MKKFLAVAALLISAFLLVPAAPAFAHAALLGTNPGQGSIVQTAPSDVTLTFSEPVSPVSDKIRIIGPDGERADRGTPSADGTVLKIGLRDSPPIGTYLVTYRVISADSHPVAGGFTFSVGAPSATPPTDKAADQGTDPTVTKAIGINKFIGYAGLTLIAGPALVLLLLWPARLSRRGPRRLLWTGFGLVGFSSLAALFLQAPYTNGTSLGGVTTGDLTDVLGETFGTVLLLRLGVLVISAIVLNATLKRDAPARSDLMILAILGAVGAATWPLVGHPAASPVPTITIVVDAIHLASMALWIGGLVMLGFFLLPRNRGADDRELGAILPVWSRWAGLAVSSLLLAGVVQALIEVGTVSALVDTTYGRLLLVKAGLVAIVLAVAFASRTLVVRSGSPSTLRRNVLIEVAVAAVIIGITSALVQTTPARVARTDSAAPVTVGFNTAITGKLYSLQVQVEPAAIGENTIHLYAYTADGRPQKVLEWKVTATQAAQGIEGVDVPMLGITDNHASGSISLPVAGDWVFKFTLRTTEIDQETVTATVPIR</sequence>
<evidence type="ECO:0000256" key="7">
    <source>
        <dbReference type="ARBA" id="ARBA00023008"/>
    </source>
</evidence>
<gene>
    <name evidence="13" type="ORF">F4553_003502</name>
</gene>
<dbReference type="Pfam" id="PF04234">
    <property type="entry name" value="CopC"/>
    <property type="match status" value="1"/>
</dbReference>
<evidence type="ECO:0000259" key="11">
    <source>
        <dbReference type="Pfam" id="PF04234"/>
    </source>
</evidence>
<feature type="chain" id="PRO_5032945814" evidence="10">
    <location>
        <begin position="28"/>
        <end position="543"/>
    </location>
</feature>
<feature type="transmembrane region" description="Helical" evidence="9">
    <location>
        <begin position="291"/>
        <end position="312"/>
    </location>
</feature>
<feature type="signal peptide" evidence="10">
    <location>
        <begin position="1"/>
        <end position="27"/>
    </location>
</feature>
<dbReference type="EMBL" id="JACHMN010000002">
    <property type="protein sequence ID" value="MBB5870123.1"/>
    <property type="molecule type" value="Genomic_DNA"/>
</dbReference>
<dbReference type="InterPro" id="IPR014755">
    <property type="entry name" value="Cu-Rt/internalin_Ig-like"/>
</dbReference>
<keyword evidence="5 10" id="KW-0732">Signal</keyword>
<evidence type="ECO:0000313" key="13">
    <source>
        <dbReference type="EMBL" id="MBB5870123.1"/>
    </source>
</evidence>
<evidence type="ECO:0000256" key="9">
    <source>
        <dbReference type="SAM" id="Phobius"/>
    </source>
</evidence>
<name>A0A841BT74_9ACTN</name>
<dbReference type="Gene3D" id="2.60.40.1220">
    <property type="match status" value="1"/>
</dbReference>
<feature type="transmembrane region" description="Helical" evidence="9">
    <location>
        <begin position="257"/>
        <end position="279"/>
    </location>
</feature>
<evidence type="ECO:0000256" key="8">
    <source>
        <dbReference type="ARBA" id="ARBA00023136"/>
    </source>
</evidence>
<proteinExistence type="predicted"/>
<evidence type="ECO:0000256" key="3">
    <source>
        <dbReference type="ARBA" id="ARBA00022692"/>
    </source>
</evidence>
<evidence type="ECO:0000256" key="1">
    <source>
        <dbReference type="ARBA" id="ARBA00004651"/>
    </source>
</evidence>
<dbReference type="GO" id="GO:0006825">
    <property type="term" value="P:copper ion transport"/>
    <property type="evidence" value="ECO:0007669"/>
    <property type="project" value="InterPro"/>
</dbReference>
<feature type="transmembrane region" description="Helical" evidence="9">
    <location>
        <begin position="224"/>
        <end position="245"/>
    </location>
</feature>
<keyword evidence="14" id="KW-1185">Reference proteome</keyword>
<keyword evidence="7" id="KW-0186">Copper</keyword>
<reference evidence="13 14" key="1">
    <citation type="submission" date="2020-08" db="EMBL/GenBank/DDBJ databases">
        <title>Sequencing the genomes of 1000 actinobacteria strains.</title>
        <authorList>
            <person name="Klenk H.-P."/>
        </authorList>
    </citation>
    <scope>NUCLEOTIDE SEQUENCE [LARGE SCALE GENOMIC DNA]</scope>
    <source>
        <strain evidence="13 14">DSM 45362</strain>
    </source>
</reference>
<evidence type="ECO:0000259" key="12">
    <source>
        <dbReference type="Pfam" id="PF05425"/>
    </source>
</evidence>
<feature type="transmembrane region" description="Helical" evidence="9">
    <location>
        <begin position="333"/>
        <end position="351"/>
    </location>
</feature>
<dbReference type="GO" id="GO:0005886">
    <property type="term" value="C:plasma membrane"/>
    <property type="evidence" value="ECO:0007669"/>
    <property type="project" value="UniProtKB-SubCell"/>
</dbReference>
<accession>A0A841BT74</accession>
<evidence type="ECO:0000256" key="6">
    <source>
        <dbReference type="ARBA" id="ARBA00022989"/>
    </source>
</evidence>
<dbReference type="GO" id="GO:0005507">
    <property type="term" value="F:copper ion binding"/>
    <property type="evidence" value="ECO:0007669"/>
    <property type="project" value="InterPro"/>
</dbReference>
<protein>
    <submittedName>
        <fullName evidence="13">Copper transport protein</fullName>
    </submittedName>
</protein>
<dbReference type="GO" id="GO:0042597">
    <property type="term" value="C:periplasmic space"/>
    <property type="evidence" value="ECO:0007669"/>
    <property type="project" value="InterPro"/>
</dbReference>
<dbReference type="PANTHER" id="PTHR34820:SF4">
    <property type="entry name" value="INNER MEMBRANE PROTEIN YEBZ"/>
    <property type="match status" value="1"/>
</dbReference>